<keyword evidence="2" id="KW-0325">Glycoprotein</keyword>
<dbReference type="OrthoDB" id="45007at2759"/>
<feature type="domain" description="Purple acid phosphatase C-terminal" evidence="5">
    <location>
        <begin position="369"/>
        <end position="430"/>
    </location>
</feature>
<dbReference type="PANTHER" id="PTHR45867">
    <property type="entry name" value="PURPLE ACID PHOSPHATASE"/>
    <property type="match status" value="1"/>
</dbReference>
<proteinExistence type="inferred from homology"/>
<dbReference type="AlphaFoldDB" id="A0A034V5H1"/>
<evidence type="ECO:0000313" key="7">
    <source>
        <dbReference type="EMBL" id="JAC38536.1"/>
    </source>
</evidence>
<accession>A0A034V5H1</accession>
<dbReference type="Pfam" id="PF16656">
    <property type="entry name" value="Pur_ac_phosph_N"/>
    <property type="match status" value="1"/>
</dbReference>
<name>A0A034V5H1_BACDO</name>
<evidence type="ECO:0000256" key="2">
    <source>
        <dbReference type="ARBA" id="ARBA00023180"/>
    </source>
</evidence>
<dbReference type="EC" id="3.1.3.2" evidence="3"/>
<dbReference type="RefSeq" id="XP_011211849.1">
    <property type="nucleotide sequence ID" value="XM_011213547.3"/>
</dbReference>
<evidence type="ECO:0000256" key="1">
    <source>
        <dbReference type="ARBA" id="ARBA00022729"/>
    </source>
</evidence>
<dbReference type="RefSeq" id="XP_011211849.2">
    <property type="nucleotide sequence ID" value="XM_011213547.4"/>
</dbReference>
<feature type="chain" id="PRO_5044513377" description="Purple acid phosphatase" evidence="3">
    <location>
        <begin position="18"/>
        <end position="443"/>
    </location>
</feature>
<organism evidence="7">
    <name type="scientific">Bactrocera dorsalis</name>
    <name type="common">Oriental fruit fly</name>
    <name type="synonym">Dacus dorsalis</name>
    <dbReference type="NCBI Taxonomy" id="27457"/>
    <lineage>
        <taxon>Eukaryota</taxon>
        <taxon>Metazoa</taxon>
        <taxon>Ecdysozoa</taxon>
        <taxon>Arthropoda</taxon>
        <taxon>Hexapoda</taxon>
        <taxon>Insecta</taxon>
        <taxon>Pterygota</taxon>
        <taxon>Neoptera</taxon>
        <taxon>Endopterygota</taxon>
        <taxon>Diptera</taxon>
        <taxon>Brachycera</taxon>
        <taxon>Muscomorpha</taxon>
        <taxon>Tephritoidea</taxon>
        <taxon>Tephritidae</taxon>
        <taxon>Bactrocera</taxon>
        <taxon>Bactrocera</taxon>
    </lineage>
</organism>
<evidence type="ECO:0000259" key="6">
    <source>
        <dbReference type="Pfam" id="PF16656"/>
    </source>
</evidence>
<keyword evidence="8" id="KW-1185">Reference proteome</keyword>
<dbReference type="InterPro" id="IPR004843">
    <property type="entry name" value="Calcineurin-like_PHP"/>
</dbReference>
<dbReference type="Pfam" id="PF14008">
    <property type="entry name" value="Metallophos_C"/>
    <property type="match status" value="1"/>
</dbReference>
<dbReference type="SUPFAM" id="SSF56300">
    <property type="entry name" value="Metallo-dependent phosphatases"/>
    <property type="match status" value="1"/>
</dbReference>
<dbReference type="InterPro" id="IPR015914">
    <property type="entry name" value="PAPs_N"/>
</dbReference>
<feature type="signal peptide" evidence="3">
    <location>
        <begin position="1"/>
        <end position="17"/>
    </location>
</feature>
<gene>
    <name evidence="7" type="primary">PAPL</name>
    <name evidence="9" type="synonym">LOC105232000</name>
</gene>
<comment type="similarity">
    <text evidence="3">Belongs to the metallophosphoesterase superfamily. Purple acid phosphatase family.</text>
</comment>
<dbReference type="SUPFAM" id="SSF49363">
    <property type="entry name" value="Purple acid phosphatase, N-terminal domain"/>
    <property type="match status" value="1"/>
</dbReference>
<evidence type="ECO:0000313" key="8">
    <source>
        <dbReference type="Proteomes" id="UP001652620"/>
    </source>
</evidence>
<dbReference type="InterPro" id="IPR025733">
    <property type="entry name" value="PAPs_C"/>
</dbReference>
<dbReference type="Pfam" id="PF00149">
    <property type="entry name" value="Metallophos"/>
    <property type="match status" value="1"/>
</dbReference>
<protein>
    <recommendedName>
        <fullName evidence="3">Purple acid phosphatase</fullName>
        <ecNumber evidence="3">3.1.3.2</ecNumber>
    </recommendedName>
</protein>
<dbReference type="InterPro" id="IPR008963">
    <property type="entry name" value="Purple_acid_Pase-like_N"/>
</dbReference>
<dbReference type="GO" id="GO:0046872">
    <property type="term" value="F:metal ion binding"/>
    <property type="evidence" value="ECO:0007669"/>
    <property type="project" value="InterPro"/>
</dbReference>
<evidence type="ECO:0000259" key="5">
    <source>
        <dbReference type="Pfam" id="PF14008"/>
    </source>
</evidence>
<feature type="domain" description="Purple acid phosphatase N-terminal" evidence="6">
    <location>
        <begin position="38"/>
        <end position="129"/>
    </location>
</feature>
<dbReference type="CDD" id="cd00839">
    <property type="entry name" value="MPP_PAPs"/>
    <property type="match status" value="1"/>
</dbReference>
<dbReference type="Gene3D" id="3.60.21.10">
    <property type="match status" value="1"/>
</dbReference>
<evidence type="ECO:0000256" key="3">
    <source>
        <dbReference type="RuleBase" id="RU361203"/>
    </source>
</evidence>
<dbReference type="InterPro" id="IPR029052">
    <property type="entry name" value="Metallo-depent_PP-like"/>
</dbReference>
<dbReference type="GeneID" id="105232000"/>
<feature type="domain" description="Calcineurin-like phosphoesterase" evidence="4">
    <location>
        <begin position="139"/>
        <end position="344"/>
    </location>
</feature>
<dbReference type="PANTHER" id="PTHR45867:SF3">
    <property type="entry name" value="ACID PHOSPHATASE TYPE 7"/>
    <property type="match status" value="1"/>
</dbReference>
<dbReference type="EMBL" id="GAKP01020416">
    <property type="protein sequence ID" value="JAC38536.1"/>
    <property type="molecule type" value="Transcribed_RNA"/>
</dbReference>
<reference evidence="7" key="1">
    <citation type="journal article" date="2014" name="BMC Genomics">
        <title>Characterizing the developmental transcriptome of the oriental fruit fly, Bactrocera dorsalis (Diptera: Tephritidae) through comparative genomic analysis with Drosophila melanogaster utilizing modENCODE datasets.</title>
        <authorList>
            <person name="Geib S.M."/>
            <person name="Calla B."/>
            <person name="Hall B."/>
            <person name="Hou S."/>
            <person name="Manoukis N.C."/>
        </authorList>
    </citation>
    <scope>NUCLEOTIDE SEQUENCE</scope>
    <source>
        <strain evidence="7">Punador</strain>
    </source>
</reference>
<reference evidence="9" key="2">
    <citation type="submission" date="2022-04" db="UniProtKB">
        <authorList>
            <consortium name="RefSeq"/>
        </authorList>
    </citation>
    <scope>IDENTIFICATION</scope>
    <source>
        <strain evidence="9">Punador</strain>
    </source>
</reference>
<evidence type="ECO:0000259" key="4">
    <source>
        <dbReference type="Pfam" id="PF00149"/>
    </source>
</evidence>
<dbReference type="GO" id="GO:0003993">
    <property type="term" value="F:acid phosphatase activity"/>
    <property type="evidence" value="ECO:0007669"/>
    <property type="project" value="UniProtKB-EC"/>
</dbReference>
<dbReference type="InterPro" id="IPR041792">
    <property type="entry name" value="MPP_PAP"/>
</dbReference>
<keyword evidence="3" id="KW-0378">Hydrolase</keyword>
<sequence>MRSLLYVLFPLLASATAQKLEKINTIADTVGKVYHYQPEQVHLAFGEKSNEVVVTWSTRDDAIESIVEYGFIGFTQRANGTSQQFVDGGDKKKSQYIHRVSLLNLVPNQTYVYHCGGQLGWSPRFEFRTVPAGDDWSPTIALYGDMGNENAQSLARLQQDTQRDMYDAIIHVGDFAYDMNTDDARVGDEFMRQVETIAAYVPYMVVPGNHEEKYNFSNYRARFSMPGGTENLFYSFNLGPVHFIGISTEMYYFLNYGLKTLVFQYEWLVNDLQEANRPENRARRPWIIVYGHRPMYCSNGNGDDCTHAETLTRVGWPFFHMFGLEELFYEQGVDVEIWAHEHSYERSWPIYDYKVCNGSLAEPYRNPCAPVHLITGSAGCKEGREPFEKDTPEWSAFHSQDYGYTRMKAYNRTHLYFEQVSDDKNGAIIDAFWIIKDKHGSYV</sequence>
<evidence type="ECO:0000313" key="9">
    <source>
        <dbReference type="RefSeq" id="XP_011211849.1"/>
    </source>
</evidence>
<dbReference type="Gene3D" id="2.60.40.380">
    <property type="entry name" value="Purple acid phosphatase-like, N-terminal"/>
    <property type="match status" value="1"/>
</dbReference>
<dbReference type="Proteomes" id="UP001652620">
    <property type="component" value="Chromosome 4"/>
</dbReference>
<comment type="catalytic activity">
    <reaction evidence="3">
        <text>a phosphate monoester + H2O = an alcohol + phosphate</text>
        <dbReference type="Rhea" id="RHEA:15017"/>
        <dbReference type="ChEBI" id="CHEBI:15377"/>
        <dbReference type="ChEBI" id="CHEBI:30879"/>
        <dbReference type="ChEBI" id="CHEBI:43474"/>
        <dbReference type="ChEBI" id="CHEBI:67140"/>
        <dbReference type="EC" id="3.1.3.2"/>
    </reaction>
</comment>
<keyword evidence="1 3" id="KW-0732">Signal</keyword>